<feature type="compositionally biased region" description="Low complexity" evidence="1">
    <location>
        <begin position="332"/>
        <end position="342"/>
    </location>
</feature>
<dbReference type="PRINTS" id="PR01217">
    <property type="entry name" value="PRICHEXTENSN"/>
</dbReference>
<evidence type="ECO:0000256" key="1">
    <source>
        <dbReference type="SAM" id="MobiDB-lite"/>
    </source>
</evidence>
<feature type="compositionally biased region" description="Basic and acidic residues" evidence="1">
    <location>
        <begin position="185"/>
        <end position="198"/>
    </location>
</feature>
<protein>
    <recommendedName>
        <fullName evidence="4">Enamelin</fullName>
    </recommendedName>
</protein>
<evidence type="ECO:0000313" key="3">
    <source>
        <dbReference type="Proteomes" id="UP001465976"/>
    </source>
</evidence>
<evidence type="ECO:0008006" key="4">
    <source>
        <dbReference type="Google" id="ProtNLM"/>
    </source>
</evidence>
<evidence type="ECO:0000313" key="2">
    <source>
        <dbReference type="EMBL" id="KAL0575967.1"/>
    </source>
</evidence>
<accession>A0ABR3FKW7</accession>
<comment type="caution">
    <text evidence="2">The sequence shown here is derived from an EMBL/GenBank/DDBJ whole genome shotgun (WGS) entry which is preliminary data.</text>
</comment>
<feature type="region of interest" description="Disordered" evidence="1">
    <location>
        <begin position="92"/>
        <end position="359"/>
    </location>
</feature>
<feature type="compositionally biased region" description="Pro residues" evidence="1">
    <location>
        <begin position="215"/>
        <end position="259"/>
    </location>
</feature>
<feature type="compositionally biased region" description="Polar residues" evidence="1">
    <location>
        <begin position="117"/>
        <end position="132"/>
    </location>
</feature>
<reference evidence="2 3" key="1">
    <citation type="submission" date="2024-02" db="EMBL/GenBank/DDBJ databases">
        <title>A draft genome for the cacao thread blight pathogen Marasmius crinis-equi.</title>
        <authorList>
            <person name="Cohen S.P."/>
            <person name="Baruah I.K."/>
            <person name="Amoako-Attah I."/>
            <person name="Bukari Y."/>
            <person name="Meinhardt L.W."/>
            <person name="Bailey B.A."/>
        </authorList>
    </citation>
    <scope>NUCLEOTIDE SEQUENCE [LARGE SCALE GENOMIC DNA]</scope>
    <source>
        <strain evidence="2 3">GH-76</strain>
    </source>
</reference>
<sequence length="359" mass="40119">MSGFAASFFENAKEVSIGGHSQWNKVEGHQTNHNNNNTTNVKDSYNSTTTNNYDSFNNVYNTKHQRFSQTDKRKANNTAYVYSDGQYNAPGPAGAFQFARQPQQAESDRPSPARSAPTLNISEYPYNPTQSADGFMPRGARKPWSTYQSDSEEDSDSDWEREPQYANGNRHRRSKSAQQAYAEQYEPRGDWQDNDPNRHAPGPYRNHPGPSHHPSYPPYGGYPPPQGYNPYPPPSHHPSPYYPPGPYPQHYSPYPPNPQYPYSNSQYPPPDPYLSPHYQQPPPGHPGDQSSADQPLASPVPSRSEQYPAPGPRKASPHLNPFHPNYKRDQNASAPPSTTAASSPPPGSDFDTMMQVDAN</sequence>
<feature type="compositionally biased region" description="Low complexity" evidence="1">
    <location>
        <begin position="31"/>
        <end position="40"/>
    </location>
</feature>
<name>A0ABR3FKW7_9AGAR</name>
<gene>
    <name evidence="2" type="ORF">V5O48_006001</name>
</gene>
<proteinExistence type="predicted"/>
<feature type="compositionally biased region" description="Pro residues" evidence="1">
    <location>
        <begin position="267"/>
        <end position="285"/>
    </location>
</feature>
<feature type="compositionally biased region" description="Polar residues" evidence="1">
    <location>
        <begin position="41"/>
        <end position="52"/>
    </location>
</feature>
<dbReference type="Proteomes" id="UP001465976">
    <property type="component" value="Unassembled WGS sequence"/>
</dbReference>
<dbReference type="EMBL" id="JBAHYK010000257">
    <property type="protein sequence ID" value="KAL0575967.1"/>
    <property type="molecule type" value="Genomic_DNA"/>
</dbReference>
<organism evidence="2 3">
    <name type="scientific">Marasmius crinis-equi</name>
    <dbReference type="NCBI Taxonomy" id="585013"/>
    <lineage>
        <taxon>Eukaryota</taxon>
        <taxon>Fungi</taxon>
        <taxon>Dikarya</taxon>
        <taxon>Basidiomycota</taxon>
        <taxon>Agaricomycotina</taxon>
        <taxon>Agaricomycetes</taxon>
        <taxon>Agaricomycetidae</taxon>
        <taxon>Agaricales</taxon>
        <taxon>Marasmiineae</taxon>
        <taxon>Marasmiaceae</taxon>
        <taxon>Marasmius</taxon>
    </lineage>
</organism>
<keyword evidence="3" id="KW-1185">Reference proteome</keyword>
<feature type="region of interest" description="Disordered" evidence="1">
    <location>
        <begin position="24"/>
        <end position="52"/>
    </location>
</feature>